<protein>
    <recommendedName>
        <fullName evidence="1">Histone H1</fullName>
    </recommendedName>
</protein>
<dbReference type="Gene3D" id="1.10.10.10">
    <property type="entry name" value="Winged helix-like DNA-binding domain superfamily/Winged helix DNA-binding domain"/>
    <property type="match status" value="1"/>
</dbReference>
<evidence type="ECO:0000259" key="3">
    <source>
        <dbReference type="Pfam" id="PF00538"/>
    </source>
</evidence>
<feature type="compositionally biased region" description="Low complexity" evidence="2">
    <location>
        <begin position="305"/>
        <end position="329"/>
    </location>
</feature>
<organism evidence="4 5">
    <name type="scientific">Modicella reniformis</name>
    <dbReference type="NCBI Taxonomy" id="1440133"/>
    <lineage>
        <taxon>Eukaryota</taxon>
        <taxon>Fungi</taxon>
        <taxon>Fungi incertae sedis</taxon>
        <taxon>Mucoromycota</taxon>
        <taxon>Mortierellomycotina</taxon>
        <taxon>Mortierellomycetes</taxon>
        <taxon>Mortierellales</taxon>
        <taxon>Mortierellaceae</taxon>
        <taxon>Modicella</taxon>
    </lineage>
</organism>
<feature type="compositionally biased region" description="Basic and acidic residues" evidence="2">
    <location>
        <begin position="40"/>
        <end position="49"/>
    </location>
</feature>
<feature type="compositionally biased region" description="Polar residues" evidence="2">
    <location>
        <begin position="345"/>
        <end position="355"/>
    </location>
</feature>
<feature type="region of interest" description="Disordered" evidence="2">
    <location>
        <begin position="1"/>
        <end position="150"/>
    </location>
</feature>
<keyword evidence="5" id="KW-1185">Reference proteome</keyword>
<feature type="compositionally biased region" description="Basic residues" evidence="2">
    <location>
        <begin position="127"/>
        <end position="137"/>
    </location>
</feature>
<feature type="compositionally biased region" description="Basic and acidic residues" evidence="2">
    <location>
        <begin position="61"/>
        <end position="73"/>
    </location>
</feature>
<feature type="compositionally biased region" description="Basic and acidic residues" evidence="2">
    <location>
        <begin position="87"/>
        <end position="109"/>
    </location>
</feature>
<feature type="compositionally biased region" description="Acidic residues" evidence="2">
    <location>
        <begin position="50"/>
        <end position="60"/>
    </location>
</feature>
<dbReference type="AlphaFoldDB" id="A0A9P6JHM3"/>
<reference evidence="4" key="1">
    <citation type="journal article" date="2020" name="Fungal Divers.">
        <title>Resolving the Mortierellaceae phylogeny through synthesis of multi-gene phylogenetics and phylogenomics.</title>
        <authorList>
            <person name="Vandepol N."/>
            <person name="Liber J."/>
            <person name="Desiro A."/>
            <person name="Na H."/>
            <person name="Kennedy M."/>
            <person name="Barry K."/>
            <person name="Grigoriev I.V."/>
            <person name="Miller A.N."/>
            <person name="O'Donnell K."/>
            <person name="Stajich J.E."/>
            <person name="Bonito G."/>
        </authorList>
    </citation>
    <scope>NUCLEOTIDE SEQUENCE</scope>
    <source>
        <strain evidence="4">MES-2147</strain>
    </source>
</reference>
<evidence type="ECO:0000256" key="1">
    <source>
        <dbReference type="ARBA" id="ARBA00020833"/>
    </source>
</evidence>
<dbReference type="InterPro" id="IPR036390">
    <property type="entry name" value="WH_DNA-bd_sf"/>
</dbReference>
<dbReference type="GO" id="GO:0003677">
    <property type="term" value="F:DNA binding"/>
    <property type="evidence" value="ECO:0007669"/>
    <property type="project" value="InterPro"/>
</dbReference>
<feature type="non-terminal residue" evidence="4">
    <location>
        <position position="379"/>
    </location>
</feature>
<dbReference type="Proteomes" id="UP000749646">
    <property type="component" value="Unassembled WGS sequence"/>
</dbReference>
<gene>
    <name evidence="4" type="ORF">BGZ65_005910</name>
</gene>
<comment type="caution">
    <text evidence="4">The sequence shown here is derived from an EMBL/GenBank/DDBJ whole genome shotgun (WGS) entry which is preliminary data.</text>
</comment>
<feature type="domain" description="H15" evidence="3">
    <location>
        <begin position="153"/>
        <end position="213"/>
    </location>
</feature>
<feature type="compositionally biased region" description="Polar residues" evidence="2">
    <location>
        <begin position="19"/>
        <end position="36"/>
    </location>
</feature>
<feature type="compositionally biased region" description="Low complexity" evidence="2">
    <location>
        <begin position="274"/>
        <end position="289"/>
    </location>
</feature>
<dbReference type="SUPFAM" id="SSF46785">
    <property type="entry name" value="Winged helix' DNA-binding domain"/>
    <property type="match status" value="1"/>
</dbReference>
<dbReference type="InterPro" id="IPR005818">
    <property type="entry name" value="Histone_H1/H5_H15"/>
</dbReference>
<dbReference type="EMBL" id="JAAAHW010003957">
    <property type="protein sequence ID" value="KAF9979855.1"/>
    <property type="molecule type" value="Genomic_DNA"/>
</dbReference>
<dbReference type="InterPro" id="IPR036388">
    <property type="entry name" value="WH-like_DNA-bd_sf"/>
</dbReference>
<dbReference type="GO" id="GO:0000786">
    <property type="term" value="C:nucleosome"/>
    <property type="evidence" value="ECO:0007669"/>
    <property type="project" value="InterPro"/>
</dbReference>
<name>A0A9P6JHM3_9FUNG</name>
<dbReference type="GO" id="GO:0006334">
    <property type="term" value="P:nucleosome assembly"/>
    <property type="evidence" value="ECO:0007669"/>
    <property type="project" value="InterPro"/>
</dbReference>
<dbReference type="Pfam" id="PF00538">
    <property type="entry name" value="Linker_histone"/>
    <property type="match status" value="1"/>
</dbReference>
<sequence length="379" mass="42361">MGIKAAKALPLAVPHNYLHQGQSSGPRSSAHSQPGNQEGYDYKNMREEMVEYEVNIEEDDTQVKHEEDVQLKQEEEDDQYDREDDEQVKQEEGVQAKQEQEDVNVKQEKEEEDEEDDERIGTPRTAGARRMRPRRGQVRGARSPKNSDKRTGYIEMISRGIKSERRRDGSTRTFLKAYIYKNFNIAFDETEANFNIAVKNGVKQKIFIYMNGKATAVELLVIALTDGDKMNTNNTRLALIPRNTTTTTTTTTTMARTKTRTRIQAAAMPQPRITRTSSRAVATSTFSTTGSRAAPTPSTRRIQPRSSAAANTARSTAVKATTKTTHANAGSLRITQVKPAPTKAPSANTEAPSLRSSKRKADQIQDEKEQEETQPPGSR</sequence>
<evidence type="ECO:0000256" key="2">
    <source>
        <dbReference type="SAM" id="MobiDB-lite"/>
    </source>
</evidence>
<evidence type="ECO:0000313" key="5">
    <source>
        <dbReference type="Proteomes" id="UP000749646"/>
    </source>
</evidence>
<accession>A0A9P6JHM3</accession>
<feature type="region of interest" description="Disordered" evidence="2">
    <location>
        <begin position="264"/>
        <end position="379"/>
    </location>
</feature>
<feature type="compositionally biased region" description="Acidic residues" evidence="2">
    <location>
        <begin position="74"/>
        <end position="86"/>
    </location>
</feature>
<dbReference type="OrthoDB" id="2449879at2759"/>
<proteinExistence type="predicted"/>
<evidence type="ECO:0000313" key="4">
    <source>
        <dbReference type="EMBL" id="KAF9979855.1"/>
    </source>
</evidence>